<organism evidence="13 14">
    <name type="scientific">Pseudomonas segetis</name>
    <dbReference type="NCBI Taxonomy" id="298908"/>
    <lineage>
        <taxon>Bacteria</taxon>
        <taxon>Pseudomonadati</taxon>
        <taxon>Pseudomonadota</taxon>
        <taxon>Gammaproteobacteria</taxon>
        <taxon>Pseudomonadales</taxon>
        <taxon>Pseudomonadaceae</taxon>
        <taxon>Pseudomonas</taxon>
    </lineage>
</organism>
<dbReference type="Pfam" id="PF02600">
    <property type="entry name" value="DsbB"/>
    <property type="match status" value="1"/>
</dbReference>
<keyword evidence="4 12" id="KW-0812">Transmembrane</keyword>
<dbReference type="AlphaFoldDB" id="A0A239HZC1"/>
<dbReference type="PIRSF" id="PIRSF036659">
    <property type="entry name" value="BdbC"/>
    <property type="match status" value="1"/>
</dbReference>
<evidence type="ECO:0000256" key="9">
    <source>
        <dbReference type="ARBA" id="ARBA00023157"/>
    </source>
</evidence>
<keyword evidence="3" id="KW-0813">Transport</keyword>
<keyword evidence="14" id="KW-1185">Reference proteome</keyword>
<dbReference type="Proteomes" id="UP000242915">
    <property type="component" value="Unassembled WGS sequence"/>
</dbReference>
<gene>
    <name evidence="13" type="ORF">SAMN05216255_3668</name>
</gene>
<evidence type="ECO:0000256" key="5">
    <source>
        <dbReference type="ARBA" id="ARBA00022982"/>
    </source>
</evidence>
<evidence type="ECO:0000256" key="8">
    <source>
        <dbReference type="ARBA" id="ARBA00023136"/>
    </source>
</evidence>
<evidence type="ECO:0000256" key="12">
    <source>
        <dbReference type="SAM" id="Phobius"/>
    </source>
</evidence>
<dbReference type="PANTHER" id="PTHR43469:SF1">
    <property type="entry name" value="SPBETA PROPHAGE-DERIVED DISULFIDE BOND FORMATION PROTEIN B"/>
    <property type="match status" value="1"/>
</dbReference>
<protein>
    <submittedName>
        <fullName evidence="13">Disulfide bond formation protein DsbB</fullName>
    </submittedName>
</protein>
<comment type="similarity">
    <text evidence="2">Belongs to the DsbB family. BdbC subfamily.</text>
</comment>
<comment type="subcellular location">
    <subcellularLocation>
        <location evidence="1">Membrane</location>
        <topology evidence="1">Multi-pass membrane protein</topology>
    </subcellularLocation>
</comment>
<accession>A0A239HZC1</accession>
<feature type="transmembrane region" description="Helical" evidence="12">
    <location>
        <begin position="74"/>
        <end position="97"/>
    </location>
</feature>
<sequence>MTAPSNKAQLFSAWHLLLCAWALALVASLSALFIGEVMGQAPCNLCWFQRVFMFPLAIVLGVACYRSDATVWRYALPVAGLGWLVALYHSLLYFGVFGDSIQPCGAGGSCSSSNMTIFGAIALPVLSLIVFSLICMLLLMISRRSTQ</sequence>
<dbReference type="Gene3D" id="1.20.1550.10">
    <property type="entry name" value="DsbB-like"/>
    <property type="match status" value="1"/>
</dbReference>
<evidence type="ECO:0000313" key="13">
    <source>
        <dbReference type="EMBL" id="SNS86710.1"/>
    </source>
</evidence>
<evidence type="ECO:0000256" key="2">
    <source>
        <dbReference type="ARBA" id="ARBA00007602"/>
    </source>
</evidence>
<dbReference type="EMBL" id="FZOG01000005">
    <property type="protein sequence ID" value="SNS86710.1"/>
    <property type="molecule type" value="Genomic_DNA"/>
</dbReference>
<dbReference type="GO" id="GO:0016020">
    <property type="term" value="C:membrane"/>
    <property type="evidence" value="ECO:0007669"/>
    <property type="project" value="UniProtKB-SubCell"/>
</dbReference>
<keyword evidence="8 12" id="KW-0472">Membrane</keyword>
<evidence type="ECO:0000256" key="3">
    <source>
        <dbReference type="ARBA" id="ARBA00022448"/>
    </source>
</evidence>
<reference evidence="14" key="1">
    <citation type="submission" date="2017-06" db="EMBL/GenBank/DDBJ databases">
        <authorList>
            <person name="Varghese N."/>
            <person name="Submissions S."/>
        </authorList>
    </citation>
    <scope>NUCLEOTIDE SEQUENCE [LARGE SCALE GENOMIC DNA]</scope>
    <source>
        <strain evidence="14">CIP 108523</strain>
    </source>
</reference>
<dbReference type="InterPro" id="IPR023380">
    <property type="entry name" value="DsbB-like_sf"/>
</dbReference>
<dbReference type="GO" id="GO:0006457">
    <property type="term" value="P:protein folding"/>
    <property type="evidence" value="ECO:0007669"/>
    <property type="project" value="InterPro"/>
</dbReference>
<feature type="transmembrane region" description="Helical" evidence="12">
    <location>
        <begin position="117"/>
        <end position="141"/>
    </location>
</feature>
<evidence type="ECO:0000313" key="14">
    <source>
        <dbReference type="Proteomes" id="UP000242915"/>
    </source>
</evidence>
<dbReference type="SUPFAM" id="SSF158442">
    <property type="entry name" value="DsbB-like"/>
    <property type="match status" value="1"/>
</dbReference>
<dbReference type="InterPro" id="IPR003752">
    <property type="entry name" value="DiS_bond_form_DsbB/BdbC"/>
</dbReference>
<name>A0A239HZC1_9PSED</name>
<evidence type="ECO:0000256" key="4">
    <source>
        <dbReference type="ARBA" id="ARBA00022692"/>
    </source>
</evidence>
<dbReference type="GO" id="GO:0015035">
    <property type="term" value="F:protein-disulfide reductase activity"/>
    <property type="evidence" value="ECO:0007669"/>
    <property type="project" value="InterPro"/>
</dbReference>
<proteinExistence type="inferred from homology"/>
<keyword evidence="7" id="KW-0560">Oxidoreductase</keyword>
<keyword evidence="10" id="KW-0143">Chaperone</keyword>
<keyword evidence="11" id="KW-0676">Redox-active center</keyword>
<evidence type="ECO:0000256" key="11">
    <source>
        <dbReference type="ARBA" id="ARBA00023284"/>
    </source>
</evidence>
<evidence type="ECO:0000256" key="6">
    <source>
        <dbReference type="ARBA" id="ARBA00022989"/>
    </source>
</evidence>
<dbReference type="PANTHER" id="PTHR43469">
    <property type="entry name" value="DISULFIDE FORMATION PROTEIN-RELATED"/>
    <property type="match status" value="1"/>
</dbReference>
<evidence type="ECO:0000256" key="10">
    <source>
        <dbReference type="ARBA" id="ARBA00023186"/>
    </source>
</evidence>
<feature type="transmembrane region" description="Helical" evidence="12">
    <location>
        <begin position="47"/>
        <end position="65"/>
    </location>
</feature>
<keyword evidence="6 12" id="KW-1133">Transmembrane helix</keyword>
<dbReference type="RefSeq" id="WP_089360783.1">
    <property type="nucleotide sequence ID" value="NZ_FZOG01000005.1"/>
</dbReference>
<keyword evidence="5" id="KW-0249">Electron transport</keyword>
<evidence type="ECO:0000256" key="1">
    <source>
        <dbReference type="ARBA" id="ARBA00004141"/>
    </source>
</evidence>
<keyword evidence="9" id="KW-1015">Disulfide bond</keyword>
<evidence type="ECO:0000256" key="7">
    <source>
        <dbReference type="ARBA" id="ARBA00023002"/>
    </source>
</evidence>
<dbReference type="InterPro" id="IPR012187">
    <property type="entry name" value="Disulphide_bond_form_BdbC"/>
</dbReference>